<evidence type="ECO:0000256" key="1">
    <source>
        <dbReference type="SAM" id="Phobius"/>
    </source>
</evidence>
<evidence type="ECO:0000313" key="3">
    <source>
        <dbReference type="EMBL" id="MCA9302174.1"/>
    </source>
</evidence>
<feature type="transmembrane region" description="Helical" evidence="1">
    <location>
        <begin position="285"/>
        <end position="310"/>
    </location>
</feature>
<feature type="signal peptide" evidence="2">
    <location>
        <begin position="1"/>
        <end position="33"/>
    </location>
</feature>
<keyword evidence="1" id="KW-0472">Membrane</keyword>
<feature type="transmembrane region" description="Helical" evidence="1">
    <location>
        <begin position="317"/>
        <end position="337"/>
    </location>
</feature>
<feature type="transmembrane region" description="Helical" evidence="1">
    <location>
        <begin position="204"/>
        <end position="221"/>
    </location>
</feature>
<keyword evidence="1" id="KW-0812">Transmembrane</keyword>
<keyword evidence="1" id="KW-1133">Transmembrane helix</keyword>
<accession>A0A955E058</accession>
<evidence type="ECO:0008006" key="5">
    <source>
        <dbReference type="Google" id="ProtNLM"/>
    </source>
</evidence>
<feature type="transmembrane region" description="Helical" evidence="1">
    <location>
        <begin position="241"/>
        <end position="265"/>
    </location>
</feature>
<name>A0A955E058_UNCKA</name>
<evidence type="ECO:0000313" key="4">
    <source>
        <dbReference type="Proteomes" id="UP000714817"/>
    </source>
</evidence>
<protein>
    <recommendedName>
        <fullName evidence="5">Type IV secretion system protein</fullName>
    </recommendedName>
</protein>
<feature type="transmembrane region" description="Helical" evidence="1">
    <location>
        <begin position="343"/>
        <end position="367"/>
    </location>
</feature>
<evidence type="ECO:0000256" key="2">
    <source>
        <dbReference type="SAM" id="SignalP"/>
    </source>
</evidence>
<keyword evidence="2" id="KW-0732">Signal</keyword>
<dbReference type="AlphaFoldDB" id="A0A955E058"/>
<reference evidence="3" key="2">
    <citation type="journal article" date="2021" name="Microbiome">
        <title>Successional dynamics and alternative stable states in a saline activated sludge microbial community over 9 years.</title>
        <authorList>
            <person name="Wang Y."/>
            <person name="Ye J."/>
            <person name="Ju F."/>
            <person name="Liu L."/>
            <person name="Boyd J.A."/>
            <person name="Deng Y."/>
            <person name="Parks D.H."/>
            <person name="Jiang X."/>
            <person name="Yin X."/>
            <person name="Woodcroft B.J."/>
            <person name="Tyson G.W."/>
            <person name="Hugenholtz P."/>
            <person name="Polz M.F."/>
            <person name="Zhang T."/>
        </authorList>
    </citation>
    <scope>NUCLEOTIDE SEQUENCE</scope>
    <source>
        <strain evidence="3">HKST-UBA80</strain>
    </source>
</reference>
<sequence length="452" mass="48499">MAQFTNTKNFKLLSFLLTLTVLFGTVASRSIYAANCDPELDTFENVGKSSAIDIRMPTVGSMYAAGLTGASSIAFNGNATQVTQCGGYALSEYSAQGVDLQMDAEDCQPQDPTYCEGLGNNFSEPTTSNGGDFDARGKGSLLGLANAFQEANTEPMPVNMAYFIQRETEGIPLISPVFAQQTGLQYTSPWLDIVYEFWAMSRNVAFGVLAIVSIVVGVMIINRKKVSAQVAVTVQYALPRLILAIVLIYFSYPIGAAIANLAYVAKYSVVGVIRDIAQTTSANTLTANGVVAAANIGFGLEIFILAMLIFQAFIPAAGVAFIVLFTILIMIVILYLIVQVKLFIFYIKMLIEVIKAPLIFVFGAIPGNEKATVGWFKTMAGYALGILAGQATIAITRVASITIMGTSSTGLIPMPYFTKGALTLIIYLVGYNYARKAPDKVKALVAGDDKKR</sequence>
<feature type="transmembrane region" description="Helical" evidence="1">
    <location>
        <begin position="379"/>
        <end position="404"/>
    </location>
</feature>
<dbReference type="EMBL" id="JAGQNY010000007">
    <property type="protein sequence ID" value="MCA9302174.1"/>
    <property type="molecule type" value="Genomic_DNA"/>
</dbReference>
<organism evidence="3 4">
    <name type="scientific">candidate division WWE3 bacterium</name>
    <dbReference type="NCBI Taxonomy" id="2053526"/>
    <lineage>
        <taxon>Bacteria</taxon>
        <taxon>Katanobacteria</taxon>
    </lineage>
</organism>
<gene>
    <name evidence="3" type="ORF">KDA10_02310</name>
</gene>
<dbReference type="Proteomes" id="UP000714817">
    <property type="component" value="Unassembled WGS sequence"/>
</dbReference>
<reference evidence="3" key="1">
    <citation type="submission" date="2020-04" db="EMBL/GenBank/DDBJ databases">
        <authorList>
            <person name="Zhang T."/>
        </authorList>
    </citation>
    <scope>NUCLEOTIDE SEQUENCE</scope>
    <source>
        <strain evidence="3">HKST-UBA80</strain>
    </source>
</reference>
<comment type="caution">
    <text evidence="3">The sequence shown here is derived from an EMBL/GenBank/DDBJ whole genome shotgun (WGS) entry which is preliminary data.</text>
</comment>
<feature type="chain" id="PRO_5036910675" description="Type IV secretion system protein" evidence="2">
    <location>
        <begin position="34"/>
        <end position="452"/>
    </location>
</feature>
<feature type="transmembrane region" description="Helical" evidence="1">
    <location>
        <begin position="416"/>
        <end position="434"/>
    </location>
</feature>
<proteinExistence type="predicted"/>